<evidence type="ECO:0000313" key="1">
    <source>
        <dbReference type="EMBL" id="PYE49408.1"/>
    </source>
</evidence>
<evidence type="ECO:0000313" key="2">
    <source>
        <dbReference type="Proteomes" id="UP000248326"/>
    </source>
</evidence>
<proteinExistence type="predicted"/>
<gene>
    <name evidence="1" type="ORF">DES52_1232</name>
</gene>
<dbReference type="AlphaFoldDB" id="A0A318RZN7"/>
<name>A0A318RZN7_9DEIO</name>
<sequence length="56" mass="6326">MFMTNPDGFSDKIIVDASEHSNDFYVATPVDPKSKPPSFRRGPFYLGLYYFCVGVT</sequence>
<organism evidence="1 2">
    <name type="scientific">Deinococcus yavapaiensis KR-236</name>
    <dbReference type="NCBI Taxonomy" id="694435"/>
    <lineage>
        <taxon>Bacteria</taxon>
        <taxon>Thermotogati</taxon>
        <taxon>Deinococcota</taxon>
        <taxon>Deinococci</taxon>
        <taxon>Deinococcales</taxon>
        <taxon>Deinococcaceae</taxon>
        <taxon>Deinococcus</taxon>
    </lineage>
</organism>
<dbReference type="Proteomes" id="UP000248326">
    <property type="component" value="Unassembled WGS sequence"/>
</dbReference>
<comment type="caution">
    <text evidence="1">The sequence shown here is derived from an EMBL/GenBank/DDBJ whole genome shotgun (WGS) entry which is preliminary data.</text>
</comment>
<protein>
    <submittedName>
        <fullName evidence="1">Uncharacterized protein</fullName>
    </submittedName>
</protein>
<reference evidence="1 2" key="1">
    <citation type="submission" date="2018-06" db="EMBL/GenBank/DDBJ databases">
        <title>Genomic Encyclopedia of Type Strains, Phase IV (KMG-IV): sequencing the most valuable type-strain genomes for metagenomic binning, comparative biology and taxonomic classification.</title>
        <authorList>
            <person name="Goeker M."/>
        </authorList>
    </citation>
    <scope>NUCLEOTIDE SEQUENCE [LARGE SCALE GENOMIC DNA]</scope>
    <source>
        <strain evidence="1 2">DSM 18048</strain>
    </source>
</reference>
<accession>A0A318RZN7</accession>
<keyword evidence="2" id="KW-1185">Reference proteome</keyword>
<dbReference type="EMBL" id="QJSX01000023">
    <property type="protein sequence ID" value="PYE49408.1"/>
    <property type="molecule type" value="Genomic_DNA"/>
</dbReference>